<evidence type="ECO:0000313" key="1">
    <source>
        <dbReference type="EMBL" id="SDZ35313.1"/>
    </source>
</evidence>
<comment type="caution">
    <text evidence="1">The sequence shown here is derived from an EMBL/GenBank/DDBJ whole genome shotgun (WGS) entry which is preliminary data.</text>
</comment>
<gene>
    <name evidence="1" type="ORF">SAMN05444412_11136</name>
</gene>
<dbReference type="EMBL" id="FNQC01000011">
    <property type="protein sequence ID" value="SDZ35313.1"/>
    <property type="molecule type" value="Genomic_DNA"/>
</dbReference>
<evidence type="ECO:0000313" key="2">
    <source>
        <dbReference type="Proteomes" id="UP000199663"/>
    </source>
</evidence>
<name>A0A1H3SB30_9BACT</name>
<reference evidence="1 2" key="1">
    <citation type="submission" date="2016-10" db="EMBL/GenBank/DDBJ databases">
        <authorList>
            <person name="Varghese N."/>
            <person name="Submissions S."/>
        </authorList>
    </citation>
    <scope>NUCLEOTIDE SEQUENCE [LARGE SCALE GENOMIC DNA]</scope>
    <source>
        <strain evidence="1 2">DSM 17997</strain>
    </source>
</reference>
<sequence length="30" mass="3526">MYLIIRLIIIAGNNILFYKTQKNLHYNSTG</sequence>
<accession>A0A1H3SB30</accession>
<dbReference type="Proteomes" id="UP000199663">
    <property type="component" value="Unassembled WGS sequence"/>
</dbReference>
<keyword evidence="2" id="KW-1185">Reference proteome</keyword>
<organism evidence="1 2">
    <name type="scientific">Rhodonellum ikkaensis</name>
    <dbReference type="NCBI Taxonomy" id="336829"/>
    <lineage>
        <taxon>Bacteria</taxon>
        <taxon>Pseudomonadati</taxon>
        <taxon>Bacteroidota</taxon>
        <taxon>Cytophagia</taxon>
        <taxon>Cytophagales</taxon>
        <taxon>Cytophagaceae</taxon>
        <taxon>Rhodonellum</taxon>
    </lineage>
</organism>
<protein>
    <submittedName>
        <fullName evidence="1">Uncharacterized protein</fullName>
    </submittedName>
</protein>
<proteinExistence type="predicted"/>